<comment type="caution">
    <text evidence="1">The sequence shown here is derived from an EMBL/GenBank/DDBJ whole genome shotgun (WGS) entry which is preliminary data.</text>
</comment>
<sequence length="116" mass="12558">MEIKDSALEHAYLSVLAPNVLVVGNRKTGVTKIVWHGAVKKGNADLYLSKSSLVGAHAGVAAANLLLIVVQAYRENYRGAISAMKTAIKQTVTSSKVKSGKIFEMHHWTSIKVKNQ</sequence>
<evidence type="ECO:0000313" key="1">
    <source>
        <dbReference type="EMBL" id="GAX01674.1"/>
    </source>
</evidence>
<keyword evidence="2" id="KW-1185">Reference proteome</keyword>
<reference evidence="1 2" key="1">
    <citation type="submission" date="2015-11" db="EMBL/GenBank/DDBJ databases">
        <title>Draft genome sequences of new species of the genus Lactobacillus isolated from orchardgrass silage.</title>
        <authorList>
            <person name="Tohno M."/>
            <person name="Tanizawa Y."/>
            <person name="Arita M."/>
        </authorList>
    </citation>
    <scope>NUCLEOTIDE SEQUENCE [LARGE SCALE GENOMIC DNA]</scope>
    <source>
        <strain evidence="1 2">IWT126</strain>
    </source>
</reference>
<dbReference type="STRING" id="1302250.GCA_001313225_03371"/>
<dbReference type="RefSeq" id="WP_054656382.1">
    <property type="nucleotide sequence ID" value="NZ_BBFL01000021.1"/>
</dbReference>
<accession>A0A1Z5IIS1</accession>
<dbReference type="Proteomes" id="UP000198402">
    <property type="component" value="Unassembled WGS sequence"/>
</dbReference>
<organism evidence="1 2">
    <name type="scientific">Secundilactobacillus silagei JCM 19001</name>
    <dbReference type="NCBI Taxonomy" id="1302250"/>
    <lineage>
        <taxon>Bacteria</taxon>
        <taxon>Bacillati</taxon>
        <taxon>Bacillota</taxon>
        <taxon>Bacilli</taxon>
        <taxon>Lactobacillales</taxon>
        <taxon>Lactobacillaceae</taxon>
        <taxon>Secundilactobacillus</taxon>
    </lineage>
</organism>
<evidence type="ECO:0000313" key="2">
    <source>
        <dbReference type="Proteomes" id="UP000198402"/>
    </source>
</evidence>
<proteinExistence type="predicted"/>
<dbReference type="AlphaFoldDB" id="A0A1Z5IIS1"/>
<name>A0A1Z5IIS1_9LACO</name>
<dbReference type="EMBL" id="BCMG01000008">
    <property type="protein sequence ID" value="GAX01674.1"/>
    <property type="molecule type" value="Genomic_DNA"/>
</dbReference>
<gene>
    <name evidence="1" type="ORF">IWT126_01717</name>
</gene>
<protein>
    <submittedName>
        <fullName evidence="1">Uncharacterized protein</fullName>
    </submittedName>
</protein>
<dbReference type="OrthoDB" id="2284435at2"/>